<dbReference type="Proteomes" id="UP000277671">
    <property type="component" value="Unassembled WGS sequence"/>
</dbReference>
<name>A0A495JDV9_9ACTN</name>
<proteinExistence type="predicted"/>
<organism evidence="1 2">
    <name type="scientific">Micromonospora pisi</name>
    <dbReference type="NCBI Taxonomy" id="589240"/>
    <lineage>
        <taxon>Bacteria</taxon>
        <taxon>Bacillati</taxon>
        <taxon>Actinomycetota</taxon>
        <taxon>Actinomycetes</taxon>
        <taxon>Micromonosporales</taxon>
        <taxon>Micromonosporaceae</taxon>
        <taxon>Micromonospora</taxon>
    </lineage>
</organism>
<reference evidence="1 2" key="1">
    <citation type="submission" date="2018-10" db="EMBL/GenBank/DDBJ databases">
        <title>Sequencing the genomes of 1000 actinobacteria strains.</title>
        <authorList>
            <person name="Klenk H.-P."/>
        </authorList>
    </citation>
    <scope>NUCLEOTIDE SEQUENCE [LARGE SCALE GENOMIC DNA]</scope>
    <source>
        <strain evidence="1 2">DSM 45175</strain>
    </source>
</reference>
<gene>
    <name evidence="1" type="ORF">BDK92_1368</name>
</gene>
<evidence type="ECO:0000313" key="2">
    <source>
        <dbReference type="Proteomes" id="UP000277671"/>
    </source>
</evidence>
<dbReference type="EMBL" id="RBKT01000001">
    <property type="protein sequence ID" value="RKR87095.1"/>
    <property type="molecule type" value="Genomic_DNA"/>
</dbReference>
<protein>
    <submittedName>
        <fullName evidence="1">Uncharacterized protein</fullName>
    </submittedName>
</protein>
<dbReference type="RefSeq" id="WP_170208517.1">
    <property type="nucleotide sequence ID" value="NZ_RBKT01000001.1"/>
</dbReference>
<comment type="caution">
    <text evidence="1">The sequence shown here is derived from an EMBL/GenBank/DDBJ whole genome shotgun (WGS) entry which is preliminary data.</text>
</comment>
<dbReference type="AlphaFoldDB" id="A0A495JDV9"/>
<sequence>MTSEEQERPQADEDWDRFVDGQLAELGISRDELARQAARGEFESASAQHLWTLIS</sequence>
<accession>A0A495JDV9</accession>
<keyword evidence="2" id="KW-1185">Reference proteome</keyword>
<evidence type="ECO:0000313" key="1">
    <source>
        <dbReference type="EMBL" id="RKR87095.1"/>
    </source>
</evidence>